<reference evidence="1 2" key="1">
    <citation type="submission" date="2007-06" db="EMBL/GenBank/DDBJ databases">
        <authorList>
            <person name="Shimkets L."/>
            <person name="Ferriera S."/>
            <person name="Johnson J."/>
            <person name="Kravitz S."/>
            <person name="Beeson K."/>
            <person name="Sutton G."/>
            <person name="Rogers Y.-H."/>
            <person name="Friedman R."/>
            <person name="Frazier M."/>
            <person name="Venter J.C."/>
        </authorList>
    </citation>
    <scope>NUCLEOTIDE SEQUENCE [LARGE SCALE GENOMIC DNA]</scope>
    <source>
        <strain evidence="1 2">SIR-1</strain>
    </source>
</reference>
<gene>
    <name evidence="1" type="ORF">PPSIR1_04653</name>
</gene>
<keyword evidence="2" id="KW-1185">Reference proteome</keyword>
<name>A6FWQ3_9BACT</name>
<dbReference type="Proteomes" id="UP000005801">
    <property type="component" value="Unassembled WGS sequence"/>
</dbReference>
<sequence>MGELAGAGVAFGAALGSDTLGTLDGLDAGAVDARPLGR</sequence>
<organism evidence="1 2">
    <name type="scientific">Plesiocystis pacifica SIR-1</name>
    <dbReference type="NCBI Taxonomy" id="391625"/>
    <lineage>
        <taxon>Bacteria</taxon>
        <taxon>Pseudomonadati</taxon>
        <taxon>Myxococcota</taxon>
        <taxon>Polyangia</taxon>
        <taxon>Nannocystales</taxon>
        <taxon>Nannocystaceae</taxon>
        <taxon>Plesiocystis</taxon>
    </lineage>
</organism>
<dbReference type="AlphaFoldDB" id="A6FWQ3"/>
<evidence type="ECO:0000313" key="2">
    <source>
        <dbReference type="Proteomes" id="UP000005801"/>
    </source>
</evidence>
<evidence type="ECO:0000313" key="1">
    <source>
        <dbReference type="EMBL" id="EDM81727.1"/>
    </source>
</evidence>
<proteinExistence type="predicted"/>
<dbReference type="EMBL" id="ABCS01000001">
    <property type="protein sequence ID" value="EDM81727.1"/>
    <property type="molecule type" value="Genomic_DNA"/>
</dbReference>
<accession>A6FWQ3</accession>
<dbReference type="STRING" id="391625.PPSIR1_04653"/>
<protein>
    <submittedName>
        <fullName evidence="1">Uncharacterized protein</fullName>
    </submittedName>
</protein>
<comment type="caution">
    <text evidence="1">The sequence shown here is derived from an EMBL/GenBank/DDBJ whole genome shotgun (WGS) entry which is preliminary data.</text>
</comment>